<dbReference type="AlphaFoldDB" id="A0A931MW24"/>
<accession>A0A931MW24</accession>
<feature type="transmembrane region" description="Helical" evidence="1">
    <location>
        <begin position="65"/>
        <end position="80"/>
    </location>
</feature>
<keyword evidence="1" id="KW-0472">Membrane</keyword>
<name>A0A931MW24_9BACI</name>
<proteinExistence type="predicted"/>
<sequence length="235" mass="26753">MNLNIDFYFGAVSTLLTLIAWGLTGAGVLYIRKNRDDSLKLWKVALVVLLGSFTFDIYLYERVNLPVLPLGFLVLLLATRKKPLLWLKLKPYAWSGVAASFLLAGVQMVAPVVHDAFYNKDDLHTYITNPEETELLSIHPKSLKRSLITSELERVNMKRKSMNVMEWHSNDKQVINTLHSKRMTLFPYIILGAEPLWGSGLDPVIYIRKDGKALLIETNRGQAFYELSRSILEGE</sequence>
<keyword evidence="1" id="KW-0812">Transmembrane</keyword>
<gene>
    <name evidence="2" type="ORF">H0267_13725</name>
</gene>
<keyword evidence="1" id="KW-1133">Transmembrane helix</keyword>
<dbReference type="EMBL" id="JADZSC010000003">
    <property type="protein sequence ID" value="MBH0231282.1"/>
    <property type="molecule type" value="Genomic_DNA"/>
</dbReference>
<keyword evidence="3" id="KW-1185">Reference proteome</keyword>
<evidence type="ECO:0000313" key="2">
    <source>
        <dbReference type="EMBL" id="MBH0231282.1"/>
    </source>
</evidence>
<organism evidence="2 3">
    <name type="scientific">Halobacillus yeomjeoni</name>
    <dbReference type="NCBI Taxonomy" id="311194"/>
    <lineage>
        <taxon>Bacteria</taxon>
        <taxon>Bacillati</taxon>
        <taxon>Bacillota</taxon>
        <taxon>Bacilli</taxon>
        <taxon>Bacillales</taxon>
        <taxon>Bacillaceae</taxon>
        <taxon>Halobacillus</taxon>
    </lineage>
</organism>
<evidence type="ECO:0000313" key="3">
    <source>
        <dbReference type="Proteomes" id="UP000614490"/>
    </source>
</evidence>
<feature type="transmembrane region" description="Helical" evidence="1">
    <location>
        <begin position="92"/>
        <end position="113"/>
    </location>
</feature>
<dbReference type="Proteomes" id="UP000614490">
    <property type="component" value="Unassembled WGS sequence"/>
</dbReference>
<evidence type="ECO:0000256" key="1">
    <source>
        <dbReference type="SAM" id="Phobius"/>
    </source>
</evidence>
<feature type="transmembrane region" description="Helical" evidence="1">
    <location>
        <begin position="6"/>
        <end position="29"/>
    </location>
</feature>
<dbReference type="RefSeq" id="WP_197317917.1">
    <property type="nucleotide sequence ID" value="NZ_JADZSC010000003.1"/>
</dbReference>
<protein>
    <submittedName>
        <fullName evidence="2">Uncharacterized protein</fullName>
    </submittedName>
</protein>
<comment type="caution">
    <text evidence="2">The sequence shown here is derived from an EMBL/GenBank/DDBJ whole genome shotgun (WGS) entry which is preliminary data.</text>
</comment>
<reference evidence="2 3" key="1">
    <citation type="journal article" date="2005" name="Int. J. Syst. Evol. Microbiol.">
        <title>Halobacillus yeomjeoni sp. nov., isolated from a marine solar saltern in Korea.</title>
        <authorList>
            <person name="Yoon J.H."/>
            <person name="Kang S.J."/>
            <person name="Lee C.H."/>
            <person name="Oh H.W."/>
            <person name="Oh T.K."/>
        </authorList>
    </citation>
    <scope>NUCLEOTIDE SEQUENCE [LARGE SCALE GENOMIC DNA]</scope>
    <source>
        <strain evidence="2 3">KCTC 3957</strain>
    </source>
</reference>